<evidence type="ECO:0000259" key="2">
    <source>
        <dbReference type="Pfam" id="PF25021"/>
    </source>
</evidence>
<protein>
    <recommendedName>
        <fullName evidence="2">Teneurin NHL domain-containing protein</fullName>
    </recommendedName>
</protein>
<evidence type="ECO:0000313" key="4">
    <source>
        <dbReference type="Proteomes" id="UP000318199"/>
    </source>
</evidence>
<dbReference type="Pfam" id="PF25021">
    <property type="entry name" value="TEN_NHL"/>
    <property type="match status" value="1"/>
</dbReference>
<dbReference type="EMBL" id="VOBQ01000021">
    <property type="protein sequence ID" value="TWO68037.1"/>
    <property type="molecule type" value="Genomic_DNA"/>
</dbReference>
<gene>
    <name evidence="3" type="ORF">FN976_24150</name>
</gene>
<comment type="caution">
    <text evidence="3">The sequence shown here is derived from an EMBL/GenBank/DDBJ whole genome shotgun (WGS) entry which is preliminary data.</text>
</comment>
<dbReference type="SUPFAM" id="SSF101898">
    <property type="entry name" value="NHL repeat"/>
    <property type="match status" value="1"/>
</dbReference>
<dbReference type="PROSITE" id="PS51257">
    <property type="entry name" value="PROKAR_LIPOPROTEIN"/>
    <property type="match status" value="1"/>
</dbReference>
<dbReference type="OrthoDB" id="9774579at2"/>
<name>A0A562ZI27_9BURK</name>
<accession>A0A562ZI27</accession>
<dbReference type="PANTHER" id="PTHR13833:SF71">
    <property type="entry name" value="NHL DOMAIN-CONTAINING PROTEIN"/>
    <property type="match status" value="1"/>
</dbReference>
<dbReference type="InterPro" id="IPR011042">
    <property type="entry name" value="6-blade_b-propeller_TolB-like"/>
</dbReference>
<reference evidence="3 4" key="1">
    <citation type="submission" date="2019-07" db="EMBL/GenBank/DDBJ databases">
        <title>Caenimonas sedimenti sp. nov., isolated from activated sludge.</title>
        <authorList>
            <person name="Xu J."/>
        </authorList>
    </citation>
    <scope>NUCLEOTIDE SEQUENCE [LARGE SCALE GENOMIC DNA]</scope>
    <source>
        <strain evidence="3 4">HX-9-20</strain>
    </source>
</reference>
<dbReference type="AlphaFoldDB" id="A0A562ZI27"/>
<keyword evidence="4" id="KW-1185">Reference proteome</keyword>
<sequence length="194" mass="19660">MVKRKFIVYAAGAGLSALLVSSCGGGGDNVSPPQATKACVAGSACVTTVAGTGESGNVDGSTHDAQFWMPHSVAIDAESNVHVADYGNNNLTRLISKGGVSTPSEDSISFPHPANVATDASGNRYVADTYGNRILKTTPAGDTTVFAGTGHSGGVDGDASTATFSLPAGLAFDVHGVLYVADMGNRKIRKITLI</sequence>
<proteinExistence type="predicted"/>
<dbReference type="Gene3D" id="2.120.10.30">
    <property type="entry name" value="TolB, C-terminal domain"/>
    <property type="match status" value="2"/>
</dbReference>
<feature type="chain" id="PRO_5021728658" description="Teneurin NHL domain-containing protein" evidence="1">
    <location>
        <begin position="26"/>
        <end position="194"/>
    </location>
</feature>
<evidence type="ECO:0000313" key="3">
    <source>
        <dbReference type="EMBL" id="TWO68037.1"/>
    </source>
</evidence>
<dbReference type="Proteomes" id="UP000318199">
    <property type="component" value="Unassembled WGS sequence"/>
</dbReference>
<feature type="domain" description="Teneurin NHL" evidence="2">
    <location>
        <begin position="45"/>
        <end position="191"/>
    </location>
</feature>
<organism evidence="3 4">
    <name type="scientific">Caenimonas sedimenti</name>
    <dbReference type="NCBI Taxonomy" id="2596921"/>
    <lineage>
        <taxon>Bacteria</taxon>
        <taxon>Pseudomonadati</taxon>
        <taxon>Pseudomonadota</taxon>
        <taxon>Betaproteobacteria</taxon>
        <taxon>Burkholderiales</taxon>
        <taxon>Comamonadaceae</taxon>
        <taxon>Caenimonas</taxon>
    </lineage>
</organism>
<dbReference type="PANTHER" id="PTHR13833">
    <property type="match status" value="1"/>
</dbReference>
<feature type="signal peptide" evidence="1">
    <location>
        <begin position="1"/>
        <end position="25"/>
    </location>
</feature>
<dbReference type="RefSeq" id="WP_145895730.1">
    <property type="nucleotide sequence ID" value="NZ_VOBQ01000021.1"/>
</dbReference>
<keyword evidence="1" id="KW-0732">Signal</keyword>
<evidence type="ECO:0000256" key="1">
    <source>
        <dbReference type="SAM" id="SignalP"/>
    </source>
</evidence>
<dbReference type="InterPro" id="IPR056822">
    <property type="entry name" value="TEN_NHL"/>
</dbReference>